<dbReference type="InParanoid" id="H3GUP6"/>
<feature type="compositionally biased region" description="Acidic residues" evidence="1">
    <location>
        <begin position="135"/>
        <end position="149"/>
    </location>
</feature>
<feature type="transmembrane region" description="Helical" evidence="2">
    <location>
        <begin position="204"/>
        <end position="223"/>
    </location>
</feature>
<dbReference type="VEuPathDB" id="FungiDB:KRP22_4176"/>
<keyword evidence="2" id="KW-1133">Transmembrane helix</keyword>
<sequence length="758" mass="81421">MERGSRVSAVEEDLELAERSPEPSPRPSPMLPPFRQPRRPVAPPPPPPAVATAAPARRSIGGSLPRRSLLAPEEVRPSDNEYARGRDSDERKSEQEPESEKPRGRRPRKKRRSRILSELRPVEGPESALPSVPPIDDDDDSHDADDPLEATDSGARAKEAFAAQRVRMRKAWCPDLRIYMKNAHPLFGICAAHRHHPYKRGDRFLVLCVALLVAVLLCGLFAIRDCCTEVLDEPVAVVNRRLETTARELSTAAYFDESDAPPSRLRGGETEADDVKCLPFYADCSAVSSRVDLGRIMLSPNVILMKCRRTAETAVDFAADSDGTFTAIEAIFQILQIAANKHAAEMQSNNSSSQDGTAQQSQSATPSPRTPSPPTTSTPPTSSSLSSGSASISTASSSHSSEPSSSAASSSSSQEVDTSSSSSASNSTSESASGSVSSESSTVKVTLTEPVNGAVYSLSSTMLIEWHLTLISGIDPGLQNFRVDFSADNGIFDTIAANVSSSSSSGSSDDSSVFQFEWELADNISWLCTTCVLRICALDVESATDESLCIRSDGQAASDGSSRRLQTTTVEGSSNSDITFRIVRKAFECSCGMGHASFILAAVIIGACIPVLLLLAEPLVTFYRDRQVFGLFARRDGPVRPVIAGYDATSATRKGRAVLVVVLLALCVACGFVAAQITTTNFLTEKGAIVVLWVVTFAIAAVLGVLVYCTLVGFVIFSFRWWRERAHDHREPSGLSAYRSSLLSSDVNANNESIMSPP</sequence>
<dbReference type="EnsemblProtists" id="Phyra80970">
    <property type="protein sequence ID" value="Phyra80970"/>
    <property type="gene ID" value="Phyra80970"/>
</dbReference>
<evidence type="ECO:0000313" key="3">
    <source>
        <dbReference type="EnsemblProtists" id="Phyra80970"/>
    </source>
</evidence>
<feature type="compositionally biased region" description="Polar residues" evidence="1">
    <location>
        <begin position="346"/>
        <end position="356"/>
    </location>
</feature>
<accession>H3GUP6</accession>
<dbReference type="EMBL" id="DS566051">
    <property type="status" value="NOT_ANNOTATED_CDS"/>
    <property type="molecule type" value="Genomic_DNA"/>
</dbReference>
<name>H3GUP6_PHYRM</name>
<feature type="region of interest" description="Disordered" evidence="1">
    <location>
        <begin position="345"/>
        <end position="444"/>
    </location>
</feature>
<dbReference type="Proteomes" id="UP000005238">
    <property type="component" value="Unassembled WGS sequence"/>
</dbReference>
<dbReference type="OMA" id="WYATESA"/>
<dbReference type="AlphaFoldDB" id="H3GUP6"/>
<feature type="compositionally biased region" description="Basic and acidic residues" evidence="1">
    <location>
        <begin position="73"/>
        <end position="102"/>
    </location>
</feature>
<proteinExistence type="predicted"/>
<keyword evidence="4" id="KW-1185">Reference proteome</keyword>
<feature type="transmembrane region" description="Helical" evidence="2">
    <location>
        <begin position="657"/>
        <end position="678"/>
    </location>
</feature>
<reference evidence="4" key="1">
    <citation type="journal article" date="2006" name="Science">
        <title>Phytophthora genome sequences uncover evolutionary origins and mechanisms of pathogenesis.</title>
        <authorList>
            <person name="Tyler B.M."/>
            <person name="Tripathy S."/>
            <person name="Zhang X."/>
            <person name="Dehal P."/>
            <person name="Jiang R.H."/>
            <person name="Aerts A."/>
            <person name="Arredondo F.D."/>
            <person name="Baxter L."/>
            <person name="Bensasson D."/>
            <person name="Beynon J.L."/>
            <person name="Chapman J."/>
            <person name="Damasceno C.M."/>
            <person name="Dorrance A.E."/>
            <person name="Dou D."/>
            <person name="Dickerman A.W."/>
            <person name="Dubchak I.L."/>
            <person name="Garbelotto M."/>
            <person name="Gijzen M."/>
            <person name="Gordon S.G."/>
            <person name="Govers F."/>
            <person name="Grunwald N.J."/>
            <person name="Huang W."/>
            <person name="Ivors K.L."/>
            <person name="Jones R.W."/>
            <person name="Kamoun S."/>
            <person name="Krampis K."/>
            <person name="Lamour K.H."/>
            <person name="Lee M.K."/>
            <person name="McDonald W.H."/>
            <person name="Medina M."/>
            <person name="Meijer H.J."/>
            <person name="Nordberg E.K."/>
            <person name="Maclean D.J."/>
            <person name="Ospina-Giraldo M.D."/>
            <person name="Morris P.F."/>
            <person name="Phuntumart V."/>
            <person name="Putnam N.H."/>
            <person name="Rash S."/>
            <person name="Rose J.K."/>
            <person name="Sakihama Y."/>
            <person name="Salamov A.A."/>
            <person name="Savidor A."/>
            <person name="Scheuring C.F."/>
            <person name="Smith B.M."/>
            <person name="Sobral B.W."/>
            <person name="Terry A."/>
            <person name="Torto-Alalibo T.A."/>
            <person name="Win J."/>
            <person name="Xu Z."/>
            <person name="Zhang H."/>
            <person name="Grigoriev I.V."/>
            <person name="Rokhsar D.S."/>
            <person name="Boore J.L."/>
        </authorList>
    </citation>
    <scope>NUCLEOTIDE SEQUENCE [LARGE SCALE GENOMIC DNA]</scope>
    <source>
        <strain evidence="4">Pr102</strain>
    </source>
</reference>
<evidence type="ECO:0000313" key="4">
    <source>
        <dbReference type="Proteomes" id="UP000005238"/>
    </source>
</evidence>
<dbReference type="VEuPathDB" id="FungiDB:KRP23_14326"/>
<keyword evidence="2" id="KW-0472">Membrane</keyword>
<dbReference type="eggNOG" id="ENOG502SIHV">
    <property type="taxonomic scope" value="Eukaryota"/>
</dbReference>
<feature type="compositionally biased region" description="Pro residues" evidence="1">
    <location>
        <begin position="368"/>
        <end position="377"/>
    </location>
</feature>
<feature type="compositionally biased region" description="Pro residues" evidence="1">
    <location>
        <begin position="22"/>
        <end position="49"/>
    </location>
</feature>
<feature type="transmembrane region" description="Helical" evidence="2">
    <location>
        <begin position="690"/>
        <end position="717"/>
    </location>
</feature>
<dbReference type="HOGENOM" id="CLU_367823_0_0_1"/>
<reference evidence="3" key="2">
    <citation type="submission" date="2015-06" db="UniProtKB">
        <authorList>
            <consortium name="EnsemblProtists"/>
        </authorList>
    </citation>
    <scope>IDENTIFICATION</scope>
    <source>
        <strain evidence="3">Pr102</strain>
    </source>
</reference>
<evidence type="ECO:0000256" key="2">
    <source>
        <dbReference type="SAM" id="Phobius"/>
    </source>
</evidence>
<organism evidence="3 4">
    <name type="scientific">Phytophthora ramorum</name>
    <name type="common">Sudden oak death agent</name>
    <dbReference type="NCBI Taxonomy" id="164328"/>
    <lineage>
        <taxon>Eukaryota</taxon>
        <taxon>Sar</taxon>
        <taxon>Stramenopiles</taxon>
        <taxon>Oomycota</taxon>
        <taxon>Peronosporomycetes</taxon>
        <taxon>Peronosporales</taxon>
        <taxon>Peronosporaceae</taxon>
        <taxon>Phytophthora</taxon>
    </lineage>
</organism>
<feature type="region of interest" description="Disordered" evidence="1">
    <location>
        <begin position="1"/>
        <end position="154"/>
    </location>
</feature>
<feature type="compositionally biased region" description="Low complexity" evidence="1">
    <location>
        <begin position="378"/>
        <end position="442"/>
    </location>
</feature>
<evidence type="ECO:0008006" key="5">
    <source>
        <dbReference type="Google" id="ProtNLM"/>
    </source>
</evidence>
<evidence type="ECO:0000256" key="1">
    <source>
        <dbReference type="SAM" id="MobiDB-lite"/>
    </source>
</evidence>
<feature type="compositionally biased region" description="Low complexity" evidence="1">
    <location>
        <begin position="357"/>
        <end position="367"/>
    </location>
</feature>
<feature type="transmembrane region" description="Helical" evidence="2">
    <location>
        <begin position="593"/>
        <end position="616"/>
    </location>
</feature>
<keyword evidence="2" id="KW-0812">Transmembrane</keyword>
<feature type="compositionally biased region" description="Basic residues" evidence="1">
    <location>
        <begin position="103"/>
        <end position="114"/>
    </location>
</feature>
<protein>
    <recommendedName>
        <fullName evidence="5">Transmembrane protein</fullName>
    </recommendedName>
</protein>